<protein>
    <recommendedName>
        <fullName evidence="3">Transcriptional regulator</fullName>
    </recommendedName>
</protein>
<evidence type="ECO:0000313" key="2">
    <source>
        <dbReference type="Proteomes" id="UP000177876"/>
    </source>
</evidence>
<gene>
    <name evidence="1" type="ORF">A2Y75_07995</name>
</gene>
<dbReference type="Pfam" id="PF09952">
    <property type="entry name" value="AbiEi_2"/>
    <property type="match status" value="1"/>
</dbReference>
<evidence type="ECO:0008006" key="3">
    <source>
        <dbReference type="Google" id="ProtNLM"/>
    </source>
</evidence>
<dbReference type="STRING" id="1797197.A2Y75_07995"/>
<dbReference type="Proteomes" id="UP000177876">
    <property type="component" value="Unassembled WGS sequence"/>
</dbReference>
<accession>A0A1F2WSM5</accession>
<dbReference type="EMBL" id="MELK01000010">
    <property type="protein sequence ID" value="OFW59803.1"/>
    <property type="molecule type" value="Genomic_DNA"/>
</dbReference>
<proteinExistence type="predicted"/>
<dbReference type="AlphaFoldDB" id="A0A1F2WSM5"/>
<organism evidence="1 2">
    <name type="scientific">Candidatus Solincola sediminis</name>
    <dbReference type="NCBI Taxonomy" id="1797199"/>
    <lineage>
        <taxon>Bacteria</taxon>
        <taxon>Bacillati</taxon>
        <taxon>Actinomycetota</taxon>
        <taxon>Candidatus Geothermincolia</taxon>
        <taxon>Candidatus Geothermincolales</taxon>
        <taxon>Candidatus Geothermincolaceae</taxon>
        <taxon>Candidatus Solincola</taxon>
    </lineage>
</organism>
<dbReference type="InterPro" id="IPR036390">
    <property type="entry name" value="WH_DNA-bd_sf"/>
</dbReference>
<name>A0A1F2WSM5_9ACTN</name>
<dbReference type="InterPro" id="IPR019238">
    <property type="entry name" value="AbiEi_2"/>
</dbReference>
<sequence>MKEKELRDKILKKIKEIFNESGFLEVIRVVEDPAIEDKKVGVGFFRPDFGIKVRLTSGKIIDILFEIKTNAQPRFVRTAALNMKDICSALRDSYCVLGAPYLSEASMKICREYGIGYLDLAGNSLLNFKNVFIKTEGKPNPYASTRPLKNLFSPKSTRVLRVLLGNPSKEWYVKDMAEEAKVSLGKASNVKQRLLDYEYAEEVPGQRKKKIRLTDPEKLLNDWTVSYSYDDNELFNYYSLDDPRAIEQKIASFSLNTGVSYALTLTSADAHLTHFLRGAARSFVYIEKPLEPAAAYLGLKEVDSGENITLMVPYDEGVFYEVQEVDSLHLVSDIQLYLDLKGYKQRGKDAAQFLLDRRIKKEWQT</sequence>
<reference evidence="1 2" key="1">
    <citation type="journal article" date="2016" name="Nat. Commun.">
        <title>Thousands of microbial genomes shed light on interconnected biogeochemical processes in an aquifer system.</title>
        <authorList>
            <person name="Anantharaman K."/>
            <person name="Brown C.T."/>
            <person name="Hug L.A."/>
            <person name="Sharon I."/>
            <person name="Castelle C.J."/>
            <person name="Probst A.J."/>
            <person name="Thomas B.C."/>
            <person name="Singh A."/>
            <person name="Wilkins M.J."/>
            <person name="Karaoz U."/>
            <person name="Brodie E.L."/>
            <person name="Williams K.H."/>
            <person name="Hubbard S.S."/>
            <person name="Banfield J.F."/>
        </authorList>
    </citation>
    <scope>NUCLEOTIDE SEQUENCE [LARGE SCALE GENOMIC DNA]</scope>
</reference>
<dbReference type="SUPFAM" id="SSF46785">
    <property type="entry name" value="Winged helix' DNA-binding domain"/>
    <property type="match status" value="1"/>
</dbReference>
<comment type="caution">
    <text evidence="1">The sequence shown here is derived from an EMBL/GenBank/DDBJ whole genome shotgun (WGS) entry which is preliminary data.</text>
</comment>
<evidence type="ECO:0000313" key="1">
    <source>
        <dbReference type="EMBL" id="OFW59803.1"/>
    </source>
</evidence>